<keyword evidence="1" id="KW-0175">Coiled coil</keyword>
<sequence length="201" mass="23512">MDSELENQRLRARVAYLEQFEQKYEQLEQKYEQLGQQLEQTNEQLEQSQQITRNTTFSEYLENCHRLLFQHFRVNPDAAGGSITRVDGKSYPLSLRPWTEFKELQQQQFDITKNILKDEPLFPSLHAIHTIQRLACETPVANEEDIKLFEHIAVEGRVAEVIHTLHRKAEANSSVANLGVFRILFRNHSLTVNLPLEEVVR</sequence>
<dbReference type="Proteomes" id="UP000616885">
    <property type="component" value="Unassembled WGS sequence"/>
</dbReference>
<name>A0A8H7TVA2_BIOOC</name>
<comment type="caution">
    <text evidence="2">The sequence shown here is derived from an EMBL/GenBank/DDBJ whole genome shotgun (WGS) entry which is preliminary data.</text>
</comment>
<dbReference type="EMBL" id="JADCTT010000001">
    <property type="protein sequence ID" value="KAF9758467.1"/>
    <property type="molecule type" value="Genomic_DNA"/>
</dbReference>
<accession>A0A8H7TVA2</accession>
<feature type="coiled-coil region" evidence="1">
    <location>
        <begin position="10"/>
        <end position="51"/>
    </location>
</feature>
<evidence type="ECO:0000313" key="3">
    <source>
        <dbReference type="Proteomes" id="UP000616885"/>
    </source>
</evidence>
<organism evidence="2 3">
    <name type="scientific">Bionectria ochroleuca</name>
    <name type="common">Gliocladium roseum</name>
    <dbReference type="NCBI Taxonomy" id="29856"/>
    <lineage>
        <taxon>Eukaryota</taxon>
        <taxon>Fungi</taxon>
        <taxon>Dikarya</taxon>
        <taxon>Ascomycota</taxon>
        <taxon>Pezizomycotina</taxon>
        <taxon>Sordariomycetes</taxon>
        <taxon>Hypocreomycetidae</taxon>
        <taxon>Hypocreales</taxon>
        <taxon>Bionectriaceae</taxon>
        <taxon>Clonostachys</taxon>
    </lineage>
</organism>
<evidence type="ECO:0000256" key="1">
    <source>
        <dbReference type="SAM" id="Coils"/>
    </source>
</evidence>
<reference evidence="2" key="1">
    <citation type="submission" date="2020-10" db="EMBL/GenBank/DDBJ databases">
        <title>High-Quality Genome Resource of Clonostachys rosea strain S41 by Oxford Nanopore Long-Read Sequencing.</title>
        <authorList>
            <person name="Wang H."/>
        </authorList>
    </citation>
    <scope>NUCLEOTIDE SEQUENCE</scope>
    <source>
        <strain evidence="2">S41</strain>
    </source>
</reference>
<gene>
    <name evidence="2" type="ORF">IM811_000161</name>
</gene>
<proteinExistence type="predicted"/>
<protein>
    <submittedName>
        <fullName evidence="2">Uncharacterized protein</fullName>
    </submittedName>
</protein>
<dbReference type="AlphaFoldDB" id="A0A8H7TVA2"/>
<evidence type="ECO:0000313" key="2">
    <source>
        <dbReference type="EMBL" id="KAF9758467.1"/>
    </source>
</evidence>